<dbReference type="GO" id="GO:0019350">
    <property type="term" value="P:teichoic acid biosynthetic process"/>
    <property type="evidence" value="ECO:0007669"/>
    <property type="project" value="UniProtKB-KW"/>
</dbReference>
<keyword evidence="4 7" id="KW-0808">Transferase</keyword>
<dbReference type="Gene3D" id="3.40.50.11820">
    <property type="match status" value="1"/>
</dbReference>
<dbReference type="EC" id="2.7.8.12" evidence="7"/>
<proteinExistence type="inferred from homology"/>
<dbReference type="InterPro" id="IPR043149">
    <property type="entry name" value="TagF_N"/>
</dbReference>
<dbReference type="GO" id="GO:0047355">
    <property type="term" value="F:CDP-glycerol glycerophosphotransferase activity"/>
    <property type="evidence" value="ECO:0007669"/>
    <property type="project" value="UniProtKB-EC"/>
</dbReference>
<evidence type="ECO:0000256" key="6">
    <source>
        <dbReference type="ARBA" id="ARBA00023136"/>
    </source>
</evidence>
<keyword evidence="6" id="KW-0472">Membrane</keyword>
<dbReference type="Gene3D" id="3.40.50.12580">
    <property type="match status" value="1"/>
</dbReference>
<dbReference type="InterPro" id="IPR051612">
    <property type="entry name" value="Teichoic_Acid_Biosynth"/>
</dbReference>
<evidence type="ECO:0000256" key="4">
    <source>
        <dbReference type="ARBA" id="ARBA00022679"/>
    </source>
</evidence>
<comment type="similarity">
    <text evidence="2">Belongs to the CDP-glycerol glycerophosphotransferase family.</text>
</comment>
<reference evidence="7 8" key="1">
    <citation type="submission" date="2018-06" db="EMBL/GenBank/DDBJ databases">
        <authorList>
            <consortium name="Pathogen Informatics"/>
            <person name="Doyle S."/>
        </authorList>
    </citation>
    <scope>NUCLEOTIDE SEQUENCE [LARGE SCALE GENOMIC DNA]</scope>
    <source>
        <strain evidence="8">ATCC 11859 / DSM 33 / NCIB 8841 / NCTC 4822</strain>
    </source>
</reference>
<evidence type="ECO:0000256" key="5">
    <source>
        <dbReference type="ARBA" id="ARBA00022944"/>
    </source>
</evidence>
<sequence>MDVYYGNFNILHTDNNKIEFNIIGHPEVFTATTELSQINSPIYLGDINLEDQLLYKKLDEDQTFYIYVKDTGIYGVNISVANEFDAQSVTGSFPLEINRESKVVSIKQTSPLGYSFYTKDGELAFTINELISEDLEPIIMPYDLGLTTVEYRYLQVGHVRYQNHHQYISYDLFRKEFILTKKMIKVLYNSSQVDLDFSEYETIKFKAAGKSSSQSTIRFPSGRAVRVFHPIKVLMDKNQHIHSIFDIDGEVYHLHNRLAGIYLTRGYPTRVSGFRSSMIGFFGFKNLYLVGRNTHYAFQANEKYENLFLEDEQVSTFVRPLKIKLFRRFGYFKVPINKIVEPKQSTVDLHQGGSFPLHPVKIKTRSGRKNISLDVKNTDEKAITLGVDARRNLVVDTTLQQSKFNLFKRISLIVEQLVPSKLMSKLDGVKKRCRLEIEKMMFNFLGSLPKKKLVVFESFHGKQYSDSPRAIYEYMKVEKPEFNLLWSIDPSSENLFKSFNVPYIKRGSFKWLLTFPRAKYWVNNARLPNWIKKPKGTVYLQTWHGTPLKKLGFDIEEVYMPGTNTMTYQNNFANEAKNWDYLVSPNAYSTEIFRRAFRYSGKVIESGYPRNDALQNTDEESINKIRQTIGIPEGKKIVLYAPTWRDDDFYGRGKYKFEFQFDLRRFKERYGDDFVLLTRMHYLVAENFDFSRYEGFIFDVSSYPDIKDLYRISDILITDYSSVFFDYSILNRPIIFYMYDLEKYRDQLRGFYFDIEKDAPGPIAETEDELFAAIDATISPSWSTPKNFRRFQEKFTNWEDGHASRKVVETMLSSPE</sequence>
<keyword evidence="5" id="KW-0777">Teichoic acid biosynthesis</keyword>
<dbReference type="InterPro" id="IPR043148">
    <property type="entry name" value="TagF_C"/>
</dbReference>
<dbReference type="PANTHER" id="PTHR37316">
    <property type="entry name" value="TEICHOIC ACID GLYCEROL-PHOSPHATE PRIMASE"/>
    <property type="match status" value="1"/>
</dbReference>
<comment type="subcellular location">
    <subcellularLocation>
        <location evidence="1">Cell membrane</location>
        <topology evidence="1">Peripheral membrane protein</topology>
    </subcellularLocation>
</comment>
<accession>A0A380BCJ6</accession>
<dbReference type="AlphaFoldDB" id="A0A380BCJ6"/>
<evidence type="ECO:0000313" key="7">
    <source>
        <dbReference type="EMBL" id="SUI99162.1"/>
    </source>
</evidence>
<keyword evidence="8" id="KW-1185">Reference proteome</keyword>
<evidence type="ECO:0000313" key="8">
    <source>
        <dbReference type="Proteomes" id="UP000254519"/>
    </source>
</evidence>
<gene>
    <name evidence="7" type="primary">tagF_2</name>
    <name evidence="7" type="ORF">NCTC4822_00480</name>
</gene>
<name>A0A380BCJ6_SPOPA</name>
<evidence type="ECO:0000256" key="2">
    <source>
        <dbReference type="ARBA" id="ARBA00010488"/>
    </source>
</evidence>
<dbReference type="PANTHER" id="PTHR37316:SF3">
    <property type="entry name" value="TEICHOIC ACID GLYCEROL-PHOSPHATE TRANSFERASE"/>
    <property type="match status" value="1"/>
</dbReference>
<protein>
    <submittedName>
        <fullName evidence="7">CDP-glycerol:poly(Glycerophosphate) glycerophosphotransferase</fullName>
        <ecNumber evidence="7">2.7.8.12</ecNumber>
    </submittedName>
</protein>
<dbReference type="RefSeq" id="WP_243835617.1">
    <property type="nucleotide sequence ID" value="NZ_CP038012.1"/>
</dbReference>
<evidence type="ECO:0000256" key="3">
    <source>
        <dbReference type="ARBA" id="ARBA00022475"/>
    </source>
</evidence>
<organism evidence="7 8">
    <name type="scientific">Sporosarcina pasteurii</name>
    <name type="common">Bacillus pasteurii</name>
    <dbReference type="NCBI Taxonomy" id="1474"/>
    <lineage>
        <taxon>Bacteria</taxon>
        <taxon>Bacillati</taxon>
        <taxon>Bacillota</taxon>
        <taxon>Bacilli</taxon>
        <taxon>Bacillales</taxon>
        <taxon>Caryophanaceae</taxon>
        <taxon>Sporosarcina</taxon>
    </lineage>
</organism>
<keyword evidence="3" id="KW-1003">Cell membrane</keyword>
<dbReference type="SUPFAM" id="SSF53756">
    <property type="entry name" value="UDP-Glycosyltransferase/glycogen phosphorylase"/>
    <property type="match status" value="1"/>
</dbReference>
<evidence type="ECO:0000256" key="1">
    <source>
        <dbReference type="ARBA" id="ARBA00004202"/>
    </source>
</evidence>
<dbReference type="Proteomes" id="UP000254519">
    <property type="component" value="Unassembled WGS sequence"/>
</dbReference>
<dbReference type="InterPro" id="IPR007554">
    <property type="entry name" value="Glycerophosphate_synth"/>
</dbReference>
<dbReference type="Pfam" id="PF04464">
    <property type="entry name" value="Glyphos_transf"/>
    <property type="match status" value="1"/>
</dbReference>
<dbReference type="EMBL" id="UGYZ01000002">
    <property type="protein sequence ID" value="SUI99162.1"/>
    <property type="molecule type" value="Genomic_DNA"/>
</dbReference>
<dbReference type="GO" id="GO:0005886">
    <property type="term" value="C:plasma membrane"/>
    <property type="evidence" value="ECO:0007669"/>
    <property type="project" value="UniProtKB-SubCell"/>
</dbReference>